<name>Q1Q3G0_KUEST</name>
<reference evidence="1" key="1">
    <citation type="journal article" date="2006" name="Nature">
        <title>Deciphering the evolution and metabolism of an anammox bacterium from a community genome.</title>
        <authorList>
            <person name="Strous M."/>
            <person name="Pelletier E."/>
            <person name="Mangenot S."/>
            <person name="Rattei T."/>
            <person name="Lehner A."/>
            <person name="Taylor M.W."/>
            <person name="Horn M."/>
            <person name="Daims H."/>
            <person name="Bartol-Mavel D."/>
            <person name="Wincker P."/>
            <person name="Barbe V."/>
            <person name="Fonknechten N."/>
            <person name="Vallenet D."/>
            <person name="Segurens B."/>
            <person name="Schenowitz-Truong C."/>
            <person name="Medigue C."/>
            <person name="Collingro A."/>
            <person name="Snel B."/>
            <person name="Dutilh B.E."/>
            <person name="OpDenCamp H.J.M."/>
            <person name="vanDerDrift C."/>
            <person name="Cirpus I."/>
            <person name="vanDePas-Schoonen K.T."/>
            <person name="Harhangi H.R."/>
            <person name="vanNiftrik L."/>
            <person name="Schmid M."/>
            <person name="Keltjens J."/>
            <person name="vanDeVossenberg J."/>
            <person name="Kartal B."/>
            <person name="Meier H."/>
            <person name="Frishman D."/>
            <person name="Huynen M.A."/>
            <person name="Mewes H."/>
            <person name="Weissenbach J."/>
            <person name="Jetten M.S.M."/>
            <person name="Wagner M."/>
            <person name="LePaslier D."/>
        </authorList>
    </citation>
    <scope>NUCLEOTIDE SEQUENCE</scope>
</reference>
<evidence type="ECO:0008006" key="6">
    <source>
        <dbReference type="Google" id="ProtNLM"/>
    </source>
</evidence>
<evidence type="ECO:0000313" key="2">
    <source>
        <dbReference type="EMBL" id="QII11657.1"/>
    </source>
</evidence>
<accession>Q1Q3G0</accession>
<reference evidence="2 5" key="5">
    <citation type="submission" date="2020-02" db="EMBL/GenBank/DDBJ databases">
        <title>Newly sequenced genome of strain CSTR1 showed variability in Candidatus Kuenenia stuttgartiensis genomes.</title>
        <authorList>
            <person name="Ding C."/>
            <person name="Adrian L."/>
        </authorList>
    </citation>
    <scope>NUCLEOTIDE SEQUENCE [LARGE SCALE GENOMIC DNA]</scope>
    <source>
        <strain evidence="2 5">CSTR1</strain>
    </source>
</reference>
<dbReference type="InterPro" id="IPR038078">
    <property type="entry name" value="PhoU-like_sf"/>
</dbReference>
<reference evidence="1" key="2">
    <citation type="submission" date="2006-01" db="EMBL/GenBank/DDBJ databases">
        <authorList>
            <person name="Genoscope"/>
        </authorList>
    </citation>
    <scope>NUCLEOTIDE SEQUENCE</scope>
</reference>
<dbReference type="Proteomes" id="UP000221734">
    <property type="component" value="Chromosome Kuenenia_stuttgartiensis_MBR1"/>
</dbReference>
<sequence>MTNVNDDAKVILERISSMCLNAESVLNLCMLGFLKNKVELLDDAQRISRLVHDEENETVSMLSGVNKNDESEKNRFKTLAVVVGHIEMATDVMDNMIRHIRVKINEKLLFGDKAANEVTQLFKETLDVLKTAKDAILTKNELLRKHVCDKYDSISRLVCDYSEEHEERLIMGICQPKSASLYLNIVDSQSKVAMHIKQAIERYFSQ</sequence>
<dbReference type="EMBL" id="CT573071">
    <property type="protein sequence ID" value="CAJ74549.1"/>
    <property type="molecule type" value="Genomic_DNA"/>
</dbReference>
<evidence type="ECO:0000313" key="4">
    <source>
        <dbReference type="Proteomes" id="UP000221734"/>
    </source>
</evidence>
<reference evidence="3" key="3">
    <citation type="submission" date="2017-10" db="EMBL/GenBank/DDBJ databases">
        <authorList>
            <person name="Banno H."/>
            <person name="Chua N.-H."/>
        </authorList>
    </citation>
    <scope>NUCLEOTIDE SEQUENCE [LARGE SCALE GENOMIC DNA]</scope>
    <source>
        <strain evidence="3">Kuenenia_mbr1_ru-nijmegen</strain>
    </source>
</reference>
<dbReference type="Gene3D" id="1.20.58.220">
    <property type="entry name" value="Phosphate transport system protein phou homolog 2, domain 2"/>
    <property type="match status" value="1"/>
</dbReference>
<dbReference type="AlphaFoldDB" id="Q1Q3G0"/>
<dbReference type="Proteomes" id="UP000501926">
    <property type="component" value="Chromosome"/>
</dbReference>
<organism evidence="1">
    <name type="scientific">Kuenenia stuttgartiensis</name>
    <dbReference type="NCBI Taxonomy" id="174633"/>
    <lineage>
        <taxon>Bacteria</taxon>
        <taxon>Pseudomonadati</taxon>
        <taxon>Planctomycetota</taxon>
        <taxon>Candidatus Brocadiia</taxon>
        <taxon>Candidatus Brocadiales</taxon>
        <taxon>Candidatus Brocadiaceae</taxon>
        <taxon>Candidatus Kuenenia</taxon>
    </lineage>
</organism>
<evidence type="ECO:0000313" key="5">
    <source>
        <dbReference type="Proteomes" id="UP000501926"/>
    </source>
</evidence>
<dbReference type="SUPFAM" id="SSF109755">
    <property type="entry name" value="PhoU-like"/>
    <property type="match status" value="1"/>
</dbReference>
<proteinExistence type="predicted"/>
<reference evidence="4" key="4">
    <citation type="submission" date="2017-10" db="EMBL/GenBank/DDBJ databases">
        <authorList>
            <person name="Frank J."/>
        </authorList>
    </citation>
    <scope>NUCLEOTIDE SEQUENCE [LARGE SCALE GENOMIC DNA]</scope>
</reference>
<evidence type="ECO:0000313" key="1">
    <source>
        <dbReference type="EMBL" id="CAJ74549.1"/>
    </source>
</evidence>
<dbReference type="EMBL" id="LT934425">
    <property type="protein sequence ID" value="SOH02651.1"/>
    <property type="molecule type" value="Genomic_DNA"/>
</dbReference>
<keyword evidence="4" id="KW-1185">Reference proteome</keyword>
<dbReference type="EMBL" id="CP049055">
    <property type="protein sequence ID" value="QII11657.1"/>
    <property type="molecule type" value="Genomic_DNA"/>
</dbReference>
<gene>
    <name evidence="2" type="ORF">KsCSTR_22780</name>
    <name evidence="3" type="ORF">KSMBR1_0131</name>
    <name evidence="1" type="ORF">kuste3786</name>
</gene>
<dbReference type="OrthoDB" id="5387298at2"/>
<dbReference type="KEGG" id="kst:KSMBR1_0131"/>
<dbReference type="RefSeq" id="WP_099323591.1">
    <property type="nucleotide sequence ID" value="NZ_CP049055.1"/>
</dbReference>
<evidence type="ECO:0000313" key="3">
    <source>
        <dbReference type="EMBL" id="SOH02651.1"/>
    </source>
</evidence>
<protein>
    <recommendedName>
        <fullName evidence="6">PhoU domain-containing protein</fullName>
    </recommendedName>
</protein>